<dbReference type="InterPro" id="IPR009241">
    <property type="entry name" value="HigB-like"/>
</dbReference>
<dbReference type="Pfam" id="PF05973">
    <property type="entry name" value="Gp49"/>
    <property type="match status" value="1"/>
</dbReference>
<evidence type="ECO:0000313" key="2">
    <source>
        <dbReference type="Proteomes" id="UP000095679"/>
    </source>
</evidence>
<gene>
    <name evidence="1" type="ORF">ERS852450_02398</name>
</gene>
<dbReference type="EMBL" id="CYZL01000024">
    <property type="protein sequence ID" value="CUO77491.1"/>
    <property type="molecule type" value="Genomic_DNA"/>
</dbReference>
<reference evidence="1 2" key="1">
    <citation type="submission" date="2015-09" db="EMBL/GenBank/DDBJ databases">
        <authorList>
            <consortium name="Pathogen Informatics"/>
        </authorList>
    </citation>
    <scope>NUCLEOTIDE SEQUENCE [LARGE SCALE GENOMIC DNA]</scope>
    <source>
        <strain evidence="1 2">2789STDY5834835</strain>
    </source>
</reference>
<proteinExistence type="predicted"/>
<evidence type="ECO:0000313" key="1">
    <source>
        <dbReference type="EMBL" id="CUO77491.1"/>
    </source>
</evidence>
<dbReference type="Proteomes" id="UP000095679">
    <property type="component" value="Unassembled WGS sequence"/>
</dbReference>
<dbReference type="AlphaFoldDB" id="A0A174HTF5"/>
<protein>
    <submittedName>
        <fullName evidence="1">Phage-related protein</fullName>
    </submittedName>
</protein>
<sequence length="115" mass="13399">MYEIILYDTEDGKCPMQELLDSLEPKLLAKTLRSIDLLEKNGPLLREPYSKSLEDGIFELRTKQGSNITRVLYFFFIGKKVILTNGFVKKSQKTPKAEKELAKKYKADYERRYGL</sequence>
<accession>A0A174HTF5</accession>
<organism evidence="1 2">
    <name type="scientific">Anaerobutyricum hallii</name>
    <dbReference type="NCBI Taxonomy" id="39488"/>
    <lineage>
        <taxon>Bacteria</taxon>
        <taxon>Bacillati</taxon>
        <taxon>Bacillota</taxon>
        <taxon>Clostridia</taxon>
        <taxon>Lachnospirales</taxon>
        <taxon>Lachnospiraceae</taxon>
        <taxon>Anaerobutyricum</taxon>
    </lineage>
</organism>
<name>A0A174HTF5_9FIRM</name>
<dbReference type="RefSeq" id="WP_055299297.1">
    <property type="nucleotide sequence ID" value="NZ_BLYK01000073.1"/>
</dbReference>